<dbReference type="HOGENOM" id="CLU_2808790_0_0_10"/>
<gene>
    <name evidence="3" type="ORF">HMPREF1555_02077</name>
</gene>
<keyword evidence="2" id="KW-1133">Transmembrane helix</keyword>
<proteinExistence type="predicted"/>
<accession>A0A0E2LMX4</accession>
<sequence length="67" mass="7323">MENKQTTSKLPENAYRELKPGEEYEPVMPAGSTPREITSYSVLLGLVMTVIFSAAAAYLGLKVGQVF</sequence>
<dbReference type="PATRIC" id="fig|1227271.3.peg.1825"/>
<keyword evidence="2" id="KW-0472">Membrane</keyword>
<evidence type="ECO:0000313" key="4">
    <source>
        <dbReference type="Proteomes" id="UP000016630"/>
    </source>
</evidence>
<comment type="caution">
    <text evidence="3">The sequence shown here is derived from an EMBL/GenBank/DDBJ whole genome shotgun (WGS) entry which is preliminary data.</text>
</comment>
<protein>
    <submittedName>
        <fullName evidence="3">Uncharacterized protein</fullName>
    </submittedName>
</protein>
<reference evidence="3 4" key="1">
    <citation type="submission" date="2013-06" db="EMBL/GenBank/DDBJ databases">
        <authorList>
            <person name="Weinstock G."/>
            <person name="Sodergren E."/>
            <person name="Lobos E.A."/>
            <person name="Fulton L."/>
            <person name="Fulton R."/>
            <person name="Courtney L."/>
            <person name="Fronick C."/>
            <person name="O'Laughlin M."/>
            <person name="Godfrey J."/>
            <person name="Wilson R.M."/>
            <person name="Miner T."/>
            <person name="Farmer C."/>
            <person name="Delehaunty K."/>
            <person name="Cordes M."/>
            <person name="Minx P."/>
            <person name="Tomlinson C."/>
            <person name="Chen J."/>
            <person name="Wollam A."/>
            <person name="Pepin K.H."/>
            <person name="Bhonagiri V."/>
            <person name="Zhang X."/>
            <person name="Warren W."/>
            <person name="Mitreva M."/>
            <person name="Mardis E.R."/>
            <person name="Wilson R.K."/>
        </authorList>
    </citation>
    <scope>NUCLEOTIDE SEQUENCE [LARGE SCALE GENOMIC DNA]</scope>
    <source>
        <strain evidence="3 4">F0570</strain>
    </source>
</reference>
<evidence type="ECO:0000256" key="2">
    <source>
        <dbReference type="SAM" id="Phobius"/>
    </source>
</evidence>
<evidence type="ECO:0000313" key="3">
    <source>
        <dbReference type="EMBL" id="ERJ64015.1"/>
    </source>
</evidence>
<feature type="transmembrane region" description="Helical" evidence="2">
    <location>
        <begin position="37"/>
        <end position="61"/>
    </location>
</feature>
<evidence type="ECO:0000256" key="1">
    <source>
        <dbReference type="SAM" id="MobiDB-lite"/>
    </source>
</evidence>
<feature type="compositionally biased region" description="Polar residues" evidence="1">
    <location>
        <begin position="1"/>
        <end position="10"/>
    </location>
</feature>
<organism evidence="3 4">
    <name type="scientific">Porphyromonas gingivalis F0570</name>
    <dbReference type="NCBI Taxonomy" id="1227271"/>
    <lineage>
        <taxon>Bacteria</taxon>
        <taxon>Pseudomonadati</taxon>
        <taxon>Bacteroidota</taxon>
        <taxon>Bacteroidia</taxon>
        <taxon>Bacteroidales</taxon>
        <taxon>Porphyromonadaceae</taxon>
        <taxon>Porphyromonas</taxon>
    </lineage>
</organism>
<dbReference type="AlphaFoldDB" id="A0A0E2LMX4"/>
<dbReference type="EMBL" id="AWUW01000142">
    <property type="protein sequence ID" value="ERJ64015.1"/>
    <property type="molecule type" value="Genomic_DNA"/>
</dbReference>
<feature type="region of interest" description="Disordered" evidence="1">
    <location>
        <begin position="1"/>
        <end position="30"/>
    </location>
</feature>
<keyword evidence="2" id="KW-0812">Transmembrane</keyword>
<name>A0A0E2LMX4_PORGN</name>
<dbReference type="Proteomes" id="UP000016630">
    <property type="component" value="Unassembled WGS sequence"/>
</dbReference>